<dbReference type="Proteomes" id="UP000064893">
    <property type="component" value="Chromosome"/>
</dbReference>
<accession>A0A0S2I168</accession>
<organism evidence="1 2">
    <name type="scientific">Salinivirga cyanobacteriivorans</name>
    <dbReference type="NCBI Taxonomy" id="1307839"/>
    <lineage>
        <taxon>Bacteria</taxon>
        <taxon>Pseudomonadati</taxon>
        <taxon>Bacteroidota</taxon>
        <taxon>Bacteroidia</taxon>
        <taxon>Bacteroidales</taxon>
        <taxon>Salinivirgaceae</taxon>
        <taxon>Salinivirga</taxon>
    </lineage>
</organism>
<reference evidence="1 2" key="1">
    <citation type="submission" date="2015-11" db="EMBL/GenBank/DDBJ databases">
        <title>Description and complete genome sequence of a novel strain predominating in hypersaline microbial mats and representing a new family of the Bacteriodetes phylum.</title>
        <authorList>
            <person name="Spring S."/>
            <person name="Bunk B."/>
            <person name="Sproer C."/>
            <person name="Klenk H.-P."/>
        </authorList>
    </citation>
    <scope>NUCLEOTIDE SEQUENCE [LARGE SCALE GENOMIC DNA]</scope>
    <source>
        <strain evidence="1 2">L21-Spi-D4</strain>
    </source>
</reference>
<name>A0A0S2I168_9BACT</name>
<dbReference type="EMBL" id="CP013118">
    <property type="protein sequence ID" value="ALO16065.1"/>
    <property type="molecule type" value="Genomic_DNA"/>
</dbReference>
<dbReference type="STRING" id="1307839.L21SP5_02438"/>
<keyword evidence="2" id="KW-1185">Reference proteome</keyword>
<dbReference type="KEGG" id="blq:L21SP5_02438"/>
<sequence length="1389" mass="156316">MKKLNIILILIFIFSLAWNRGFAEKYLYAKKGNKKEIKSVGAGCLPPTSSRYLQFNNVKAMIHNGGDMWWDFNNAQYFVPKSGQASALFAGSIWVGGKDSNGQLRLAGHRFRGVGVDFYPGPLVAEGPNKGNVSAEICTRYDRQYYITKSMVSEFIAYSQSENPDEEFPEYTIPEVITNWPAHGPTEDQYDYFLAPFKDVDGDETYDPGAGDYPYYIFDSRNYDCNTRPVREAEGLTNETMQLFGDATLWWVYNDRGNIHTETQGDAIGMEFRAQAFAFATNDELNNMTFYNYQIINRSSFTLNEAYFGVWTDADMGYAFDDFVGTDVVRGLGYLYNGELVDGDGEVTSYGANPPAIGIDFFEGPYKDPTFEDDLTNWNPDGELDCDIGYRYDADGNMDTSVNGSNIKFNGNINGLNFGDGIADNERWGMRRFIYFNNAGGDYGDPVYAHEYYKYLTGYWKNGKRMNYGGTGYDGTTEIDADFMFPGLTDKCDWGTGGETPANKNWTEQSENNTADDRRFVQSAGPFTLEPGNVNNITTGAVWARSYENSLLASAEKVRKADDKAQALFENCFQLIDGPNAPDLTVIPMDQKFIVHISNPTNSNNYLEQYEQEDYLNIGTEYEDKFYRFQGYQVYQVKNEDVTLDQLRDPSYAKIVFQCDLKDEVGDLVNYTFDQEIGGHYPTVMVNANNDGIRHTFEITKDFFAESSGGQLVNNKEYYYVAIAYAHNNYKDYSQTDTAGFDGQTQPYLSSRKATTGEIPVYDVIPHPRNMDNGGTELNANYGIQPAITKVEGAGNGQNYLKLADGVEDSIVAGYELDGIRYQQGHGPINVKIINPLNITAGTYYVGICADSVHYPAPLDDYFYEQSGEQYNASPYDGFIKDSKWYIAQRNNFGGLDTIAVSNTWMSEKNEILFDSLGISIDINQYGFPLHDHIKDVKLRHLIQFDINNGFLGANLYYEDPEMPWINFIQDQEGQSFLNWIRAGKTVYDDNPEWSDVAGLDTASYYENILNRTWAPWALATDHTHGPRLIGTSFSHTSQGVVLPSVNVVITKNQEKWTRVPVFEMSESPSNSEGGAERFELRAAPSLNKALESSTATGPSQNPEDANYVSDSGWSWFPGYAVDVETGKRLNMAFGESSWLVGYNGRDMIWNPVETIISEDGTYVMGGKHYLYVFASDSSSLDGRYLPPYEGLFEFRDKLESSLPSYRPFAQWISMPYTRTGKAFDTYDEMPDNDVRIELRTAIPFNQGLGNDAVDNPMNSNYPLYKFNLDEFVPVVGSKSVAEDALETVNVVPNPYYGGNTYESGQVDYVVKITNLPPTCSIDIYNMAGTLVRSYEKDNASTIIEWDLKNNYRVPIAGGLYIIHVKAPGIGEKTLKWFGVLRPDDLSSF</sequence>
<dbReference type="OrthoDB" id="9807496at2"/>
<dbReference type="Gene3D" id="2.60.40.4070">
    <property type="match status" value="1"/>
</dbReference>
<proteinExistence type="predicted"/>
<evidence type="ECO:0008006" key="3">
    <source>
        <dbReference type="Google" id="ProtNLM"/>
    </source>
</evidence>
<gene>
    <name evidence="1" type="ORF">L21SP5_02438</name>
</gene>
<evidence type="ECO:0000313" key="2">
    <source>
        <dbReference type="Proteomes" id="UP000064893"/>
    </source>
</evidence>
<evidence type="ECO:0000313" key="1">
    <source>
        <dbReference type="EMBL" id="ALO16065.1"/>
    </source>
</evidence>
<dbReference type="RefSeq" id="WP_057953470.1">
    <property type="nucleotide sequence ID" value="NZ_CP013118.1"/>
</dbReference>
<protein>
    <recommendedName>
        <fullName evidence="3">T9SS C-terminal target domain-containing protein</fullName>
    </recommendedName>
</protein>